<keyword evidence="3" id="KW-1185">Reference proteome</keyword>
<evidence type="ECO:0000313" key="3">
    <source>
        <dbReference type="Proteomes" id="UP000199513"/>
    </source>
</evidence>
<dbReference type="AlphaFoldDB" id="A0A1I2JSE4"/>
<keyword evidence="1" id="KW-1133">Transmembrane helix</keyword>
<feature type="transmembrane region" description="Helical" evidence="1">
    <location>
        <begin position="57"/>
        <end position="80"/>
    </location>
</feature>
<feature type="transmembrane region" description="Helical" evidence="1">
    <location>
        <begin position="25"/>
        <end position="45"/>
    </location>
</feature>
<feature type="transmembrane region" description="Helical" evidence="1">
    <location>
        <begin position="129"/>
        <end position="152"/>
    </location>
</feature>
<name>A0A1I2JSE4_9BACT</name>
<gene>
    <name evidence="2" type="ORF">SAMN04488541_106019</name>
</gene>
<reference evidence="3" key="1">
    <citation type="submission" date="2016-10" db="EMBL/GenBank/DDBJ databases">
        <authorList>
            <person name="Varghese N."/>
            <person name="Submissions S."/>
        </authorList>
    </citation>
    <scope>NUCLEOTIDE SEQUENCE [LARGE SCALE GENOMIC DNA]</scope>
    <source>
        <strain>GEY</strain>
        <strain evidence="3">DSM 9560</strain>
    </source>
</reference>
<evidence type="ECO:0000256" key="1">
    <source>
        <dbReference type="SAM" id="Phobius"/>
    </source>
</evidence>
<protein>
    <submittedName>
        <fullName evidence="2">Uncharacterized protein</fullName>
    </submittedName>
</protein>
<feature type="transmembrane region" description="Helical" evidence="1">
    <location>
        <begin position="101"/>
        <end position="123"/>
    </location>
</feature>
<evidence type="ECO:0000313" key="2">
    <source>
        <dbReference type="EMBL" id="SFF56893.1"/>
    </source>
</evidence>
<organism evidence="2 3">
    <name type="scientific">Thermoflexibacter ruber</name>
    <dbReference type="NCBI Taxonomy" id="1003"/>
    <lineage>
        <taxon>Bacteria</taxon>
        <taxon>Pseudomonadati</taxon>
        <taxon>Bacteroidota</taxon>
        <taxon>Cytophagia</taxon>
        <taxon>Cytophagales</taxon>
        <taxon>Thermoflexibacteraceae</taxon>
        <taxon>Thermoflexibacter</taxon>
    </lineage>
</organism>
<dbReference type="Proteomes" id="UP000199513">
    <property type="component" value="Unassembled WGS sequence"/>
</dbReference>
<feature type="transmembrane region" description="Helical" evidence="1">
    <location>
        <begin position="199"/>
        <end position="220"/>
    </location>
</feature>
<dbReference type="EMBL" id="FONY01000060">
    <property type="protein sequence ID" value="SFF56893.1"/>
    <property type="molecule type" value="Genomic_DNA"/>
</dbReference>
<keyword evidence="1" id="KW-0472">Membrane</keyword>
<dbReference type="STRING" id="1003.SAMN04488541_106019"/>
<accession>A0A1I2JSE4</accession>
<proteinExistence type="predicted"/>
<dbReference type="InterPro" id="IPR043742">
    <property type="entry name" value="DUF5687"/>
</dbReference>
<feature type="transmembrane region" description="Helical" evidence="1">
    <location>
        <begin position="173"/>
        <end position="193"/>
    </location>
</feature>
<sequence>MNIKLAMRLLSLDFKLIIRNRYPKNILFISLYSFVMYLILVPALVSGDPEFILSDMLIIMSYTLIPCLLSIYYSGSIFALSNSFIEIFATKKLAIKYLIKVRVYFSFLLSIFSFIIYLFITLFLFPDSIFYYVCLSTFSIGVYIPLLLYFTVDSRDTIDLAKNVFLNFTNRKFDIPSFIGSLVIVAISIIIFILFQKNIIFHVVILLIGLASLFCSHFWIEKIYKKWQGSKYLLIQKS</sequence>
<dbReference type="Pfam" id="PF18940">
    <property type="entry name" value="DUF5687"/>
    <property type="match status" value="1"/>
</dbReference>
<keyword evidence="1" id="KW-0812">Transmembrane</keyword>